<dbReference type="Gene3D" id="3.40.50.300">
    <property type="entry name" value="P-loop containing nucleotide triphosphate hydrolases"/>
    <property type="match status" value="2"/>
</dbReference>
<dbReference type="InterPro" id="IPR050773">
    <property type="entry name" value="CbxX/CfxQ_RuBisCO_ESX"/>
</dbReference>
<keyword evidence="2" id="KW-0547">Nucleotide-binding</keyword>
<evidence type="ECO:0000313" key="6">
    <source>
        <dbReference type="EMBL" id="MBB4678586.1"/>
    </source>
</evidence>
<dbReference type="PANTHER" id="PTHR43392:SF2">
    <property type="entry name" value="AAA-TYPE ATPASE FAMILY PROTEIN _ ANKYRIN REPEAT FAMILY PROTEIN"/>
    <property type="match status" value="1"/>
</dbReference>
<proteinExistence type="inferred from homology"/>
<dbReference type="GO" id="GO:0016887">
    <property type="term" value="F:ATP hydrolysis activity"/>
    <property type="evidence" value="ECO:0007669"/>
    <property type="project" value="InterPro"/>
</dbReference>
<reference evidence="6 7" key="1">
    <citation type="submission" date="2020-08" db="EMBL/GenBank/DDBJ databases">
        <title>Sequencing the genomes of 1000 actinobacteria strains.</title>
        <authorList>
            <person name="Klenk H.-P."/>
        </authorList>
    </citation>
    <scope>NUCLEOTIDE SEQUENCE [LARGE SCALE GENOMIC DNA]</scope>
    <source>
        <strain evidence="6 7">DSM 44230</strain>
    </source>
</reference>
<dbReference type="Pfam" id="PF17866">
    <property type="entry name" value="AAA_lid_6"/>
    <property type="match status" value="1"/>
</dbReference>
<organism evidence="6 7">
    <name type="scientific">Crossiella cryophila</name>
    <dbReference type="NCBI Taxonomy" id="43355"/>
    <lineage>
        <taxon>Bacteria</taxon>
        <taxon>Bacillati</taxon>
        <taxon>Actinomycetota</taxon>
        <taxon>Actinomycetes</taxon>
        <taxon>Pseudonocardiales</taxon>
        <taxon>Pseudonocardiaceae</taxon>
        <taxon>Crossiella</taxon>
    </lineage>
</organism>
<dbReference type="InterPro" id="IPR003593">
    <property type="entry name" value="AAA+_ATPase"/>
</dbReference>
<evidence type="ECO:0000256" key="2">
    <source>
        <dbReference type="ARBA" id="ARBA00022741"/>
    </source>
</evidence>
<evidence type="ECO:0000256" key="4">
    <source>
        <dbReference type="SAM" id="MobiDB-lite"/>
    </source>
</evidence>
<dbReference type="InterPro" id="IPR003959">
    <property type="entry name" value="ATPase_AAA_core"/>
</dbReference>
<dbReference type="EMBL" id="JACHMH010000001">
    <property type="protein sequence ID" value="MBB4678586.1"/>
    <property type="molecule type" value="Genomic_DNA"/>
</dbReference>
<feature type="compositionally biased region" description="Low complexity" evidence="4">
    <location>
        <begin position="521"/>
        <end position="532"/>
    </location>
</feature>
<evidence type="ECO:0000256" key="1">
    <source>
        <dbReference type="ARBA" id="ARBA00010378"/>
    </source>
</evidence>
<dbReference type="FunFam" id="3.40.50.300:FF:000216">
    <property type="entry name" value="Type VII secretion ATPase EccA"/>
    <property type="match status" value="1"/>
</dbReference>
<dbReference type="RefSeq" id="WP_185004434.1">
    <property type="nucleotide sequence ID" value="NZ_BAAAUI010000090.1"/>
</dbReference>
<dbReference type="InterPro" id="IPR011050">
    <property type="entry name" value="Pectin_lyase_fold/virulence"/>
</dbReference>
<dbReference type="InterPro" id="IPR012334">
    <property type="entry name" value="Pectin_lyas_fold"/>
</dbReference>
<sequence>MNRQLLVVSAGRPGGYPTIGAALREARDGATISVCAGRYPENLVLTRMVTITAEDGPGTVEVSARTGSTVVVEADAVQFVGLSFTGADEQCAAVDVRRGEVAFDDCRITVSAWAALLAREQGCVVLRNCVVANTTGVGLVVTSALPSAVEHTEFTEVASSAVVLTEHGSLGLREVVVRKAGGNGICVNGQARAVIEGCQIIEADKPALVVEQQAGARIRELTVTRSATIDLYLRTTGEVSIADSDFTGAGIQSAHIADGCAPRFRGCRFTSAAQVAVYVTGGAAPRFDDCRVADSPVGIAVDGAATPEFGGLRVEGAAQAALLLDAGARVGLTGLRVTDSAGAGLVLKGQSRVVLADAVVELTGGLGLALTEGSAAEVSDLRLSGSGARLVAVAGGSRGEFSSLLLRGGGLRVEDAEVSIQDSEIVDPAEDGISVAAGGVLRAHRCRVRSARRHGVHLLSGARGEVRECEITGSAGDGVLLDTEEPATVADCRITGSGGSPVRRGVEHEQLSVHGIVTGDPAPAAAPRPTARSVPERETAPADAIGSAAGVVLDGPLAELQTLVGLDGVKSEVVGLINLIKMSQRRQEMGLPMPPMSRHLVFAGPPGTGKTTVARLYGSVLAELGILKRGHMVEVARADLVAQYIGATAIKTAEVVNKAMGGVLFIDEAYTLASGSGGSGPDFGQEAIDTLMKMMEDHRDEIVVIVAGYSELMQGFLASNPGLASRFSRTIEFPNYSVAELVTITTNLCGKHYYELTDDAVDALTDYFQRVPKNDTFGNGRVARKLFEAMVNNQASRLAQSPPAKDAELSRLTGADLNTELVVLEEVSPRKAGPDPATDPEAAVRASLGWRRLAQLRGLPGVAEAAGSTLVRLCALRAKGKPPGRLANVVLSGQSGMGRSAVAALYAQALTELGVLSTGQVLRRSLGEQLCPRWPGQANSLVEQAFQDATGGLLLLDADGDWAGGSPERRVEAVDALCQAIRRNPAGPVVLLLGEPEALAALGELSTELGDCFGERWDFGEYEIEELAELALRKLIWCGHEVPEEVAEALRDLLAEGEDRTARGAHRLAHRLATTAASRTLAAADLYALTRSTLPAMSLDEGLTPVG</sequence>
<comment type="similarity">
    <text evidence="1">Belongs to the CbxX/CfxQ family.</text>
</comment>
<dbReference type="GO" id="GO:0004386">
    <property type="term" value="F:helicase activity"/>
    <property type="evidence" value="ECO:0007669"/>
    <property type="project" value="UniProtKB-KW"/>
</dbReference>
<dbReference type="SMART" id="SM00710">
    <property type="entry name" value="PbH1"/>
    <property type="match status" value="10"/>
</dbReference>
<dbReference type="Gene3D" id="2.160.20.10">
    <property type="entry name" value="Single-stranded right-handed beta-helix, Pectin lyase-like"/>
    <property type="match status" value="3"/>
</dbReference>
<dbReference type="InterPro" id="IPR006626">
    <property type="entry name" value="PbH1"/>
</dbReference>
<keyword evidence="7" id="KW-1185">Reference proteome</keyword>
<accession>A0A7W7CEV0</accession>
<name>A0A7W7CEV0_9PSEU</name>
<dbReference type="SUPFAM" id="SSF51126">
    <property type="entry name" value="Pectin lyase-like"/>
    <property type="match status" value="3"/>
</dbReference>
<evidence type="ECO:0000259" key="5">
    <source>
        <dbReference type="SMART" id="SM00382"/>
    </source>
</evidence>
<dbReference type="Pfam" id="PF00004">
    <property type="entry name" value="AAA"/>
    <property type="match status" value="1"/>
</dbReference>
<dbReference type="Gene3D" id="1.10.8.60">
    <property type="match status" value="1"/>
</dbReference>
<keyword evidence="3" id="KW-0067">ATP-binding</keyword>
<gene>
    <name evidence="6" type="ORF">HNR67_004704</name>
</gene>
<comment type="caution">
    <text evidence="6">The sequence shown here is derived from an EMBL/GenBank/DDBJ whole genome shotgun (WGS) entry which is preliminary data.</text>
</comment>
<keyword evidence="6" id="KW-0347">Helicase</keyword>
<dbReference type="GO" id="GO:0005524">
    <property type="term" value="F:ATP binding"/>
    <property type="evidence" value="ECO:0007669"/>
    <property type="project" value="UniProtKB-KW"/>
</dbReference>
<dbReference type="InterPro" id="IPR041627">
    <property type="entry name" value="AAA_lid_6"/>
</dbReference>
<protein>
    <submittedName>
        <fullName evidence="6">Holliday junction resolvasome RuvABC ATP-dependent DNA helicase subunit/nitrous oxidase accessory protein NosD</fullName>
    </submittedName>
</protein>
<dbReference type="SUPFAM" id="SSF52540">
    <property type="entry name" value="P-loop containing nucleoside triphosphate hydrolases"/>
    <property type="match status" value="2"/>
</dbReference>
<dbReference type="InterPro" id="IPR000641">
    <property type="entry name" value="CbxX/CfxQ"/>
</dbReference>
<dbReference type="Pfam" id="PF13229">
    <property type="entry name" value="Beta_helix"/>
    <property type="match status" value="2"/>
</dbReference>
<dbReference type="PRINTS" id="PR00819">
    <property type="entry name" value="CBXCFQXSUPER"/>
</dbReference>
<feature type="domain" description="AAA+ ATPase" evidence="5">
    <location>
        <begin position="596"/>
        <end position="737"/>
    </location>
</feature>
<evidence type="ECO:0000256" key="3">
    <source>
        <dbReference type="ARBA" id="ARBA00022840"/>
    </source>
</evidence>
<dbReference type="CDD" id="cd00009">
    <property type="entry name" value="AAA"/>
    <property type="match status" value="1"/>
</dbReference>
<keyword evidence="6" id="KW-0378">Hydrolase</keyword>
<evidence type="ECO:0000313" key="7">
    <source>
        <dbReference type="Proteomes" id="UP000533598"/>
    </source>
</evidence>
<feature type="domain" description="AAA+ ATPase" evidence="5">
    <location>
        <begin position="885"/>
        <end position="1074"/>
    </location>
</feature>
<dbReference type="Proteomes" id="UP000533598">
    <property type="component" value="Unassembled WGS sequence"/>
</dbReference>
<dbReference type="PANTHER" id="PTHR43392">
    <property type="entry name" value="AAA-TYPE ATPASE FAMILY PROTEIN / ANKYRIN REPEAT FAMILY PROTEIN"/>
    <property type="match status" value="1"/>
</dbReference>
<dbReference type="AlphaFoldDB" id="A0A7W7CEV0"/>
<dbReference type="SMART" id="SM00382">
    <property type="entry name" value="AAA"/>
    <property type="match status" value="2"/>
</dbReference>
<feature type="region of interest" description="Disordered" evidence="4">
    <location>
        <begin position="517"/>
        <end position="541"/>
    </location>
</feature>
<dbReference type="InterPro" id="IPR027417">
    <property type="entry name" value="P-loop_NTPase"/>
</dbReference>
<dbReference type="InterPro" id="IPR039448">
    <property type="entry name" value="Beta_helix"/>
</dbReference>